<organism evidence="6 7">
    <name type="scientific">Rhodoferax lithotrophicus</name>
    <dbReference type="NCBI Taxonomy" id="2798804"/>
    <lineage>
        <taxon>Bacteria</taxon>
        <taxon>Pseudomonadati</taxon>
        <taxon>Pseudomonadota</taxon>
        <taxon>Betaproteobacteria</taxon>
        <taxon>Burkholderiales</taxon>
        <taxon>Comamonadaceae</taxon>
        <taxon>Rhodoferax</taxon>
    </lineage>
</organism>
<accession>A0ABM7MM86</accession>
<proteinExistence type="predicted"/>
<dbReference type="InterPro" id="IPR024655">
    <property type="entry name" value="Asl1_glyco_hydro_catalytic"/>
</dbReference>
<feature type="domain" description="Glycoside hydrolase family 42 N-terminal" evidence="4">
    <location>
        <begin position="65"/>
        <end position="115"/>
    </location>
</feature>
<evidence type="ECO:0000256" key="1">
    <source>
        <dbReference type="ARBA" id="ARBA00022801"/>
    </source>
</evidence>
<dbReference type="Pfam" id="PF11790">
    <property type="entry name" value="Glyco_hydro_cc"/>
    <property type="match status" value="1"/>
</dbReference>
<protein>
    <recommendedName>
        <fullName evidence="8">Glycoside hydrolase family 5 domain-containing protein</fullName>
    </recommendedName>
</protein>
<dbReference type="EMBL" id="AP024238">
    <property type="protein sequence ID" value="BCO27342.1"/>
    <property type="molecule type" value="Genomic_DNA"/>
</dbReference>
<gene>
    <name evidence="6" type="ORF">MIZ03_2230</name>
</gene>
<evidence type="ECO:0000313" key="7">
    <source>
        <dbReference type="Proteomes" id="UP000824366"/>
    </source>
</evidence>
<evidence type="ECO:0000259" key="5">
    <source>
        <dbReference type="Pfam" id="PF11790"/>
    </source>
</evidence>
<feature type="chain" id="PRO_5046809852" description="Glycoside hydrolase family 5 domain-containing protein" evidence="3">
    <location>
        <begin position="23"/>
        <end position="417"/>
    </location>
</feature>
<dbReference type="PANTHER" id="PTHR12631">
    <property type="entry name" value="ALPHA-L-IDURONIDASE"/>
    <property type="match status" value="1"/>
</dbReference>
<dbReference type="Proteomes" id="UP000824366">
    <property type="component" value="Chromosome"/>
</dbReference>
<evidence type="ECO:0000259" key="4">
    <source>
        <dbReference type="Pfam" id="PF02449"/>
    </source>
</evidence>
<feature type="domain" description="Asl1-like glycosyl hydrolase catalytic" evidence="5">
    <location>
        <begin position="153"/>
        <end position="314"/>
    </location>
</feature>
<feature type="signal peptide" evidence="3">
    <location>
        <begin position="1"/>
        <end position="22"/>
    </location>
</feature>
<keyword evidence="1" id="KW-0378">Hydrolase</keyword>
<reference evidence="6 7" key="1">
    <citation type="journal article" date="2021" name="Microbiol. Spectr.">
        <title>A Single Bacterium Capable of Oxidation and Reduction of Iron at Circumneutral pH.</title>
        <authorList>
            <person name="Kato S."/>
            <person name="Ohkuma M."/>
        </authorList>
    </citation>
    <scope>NUCLEOTIDE SEQUENCE [LARGE SCALE GENOMIC DNA]</scope>
    <source>
        <strain evidence="6 7">MIZ03</strain>
    </source>
</reference>
<dbReference type="Pfam" id="PF02449">
    <property type="entry name" value="Glyco_hydro_42"/>
    <property type="match status" value="1"/>
</dbReference>
<dbReference type="InterPro" id="IPR013529">
    <property type="entry name" value="Glyco_hydro_42_N"/>
</dbReference>
<dbReference type="SUPFAM" id="SSF51445">
    <property type="entry name" value="(Trans)glycosidases"/>
    <property type="match status" value="1"/>
</dbReference>
<evidence type="ECO:0008006" key="8">
    <source>
        <dbReference type="Google" id="ProtNLM"/>
    </source>
</evidence>
<name>A0ABM7MM86_9BURK</name>
<keyword evidence="2" id="KW-0326">Glycosidase</keyword>
<evidence type="ECO:0000256" key="2">
    <source>
        <dbReference type="ARBA" id="ARBA00023295"/>
    </source>
</evidence>
<keyword evidence="3" id="KW-0732">Signal</keyword>
<keyword evidence="7" id="KW-1185">Reference proteome</keyword>
<evidence type="ECO:0000256" key="3">
    <source>
        <dbReference type="SAM" id="SignalP"/>
    </source>
</evidence>
<dbReference type="Gene3D" id="3.20.20.80">
    <property type="entry name" value="Glycosidases"/>
    <property type="match status" value="1"/>
</dbReference>
<dbReference type="InterPro" id="IPR051923">
    <property type="entry name" value="Glycosyl_Hydrolase_39"/>
</dbReference>
<evidence type="ECO:0000313" key="6">
    <source>
        <dbReference type="EMBL" id="BCO27342.1"/>
    </source>
</evidence>
<dbReference type="InterPro" id="IPR017853">
    <property type="entry name" value="GH"/>
</dbReference>
<dbReference type="PANTHER" id="PTHR12631:SF10">
    <property type="entry name" value="BETA-XYLOSIDASE-LIKE PROTEIN-RELATED"/>
    <property type="match status" value="1"/>
</dbReference>
<sequence length="417" mass="46714">MVVLKVFIASILSVGVMSSVGADSYKANFPVDAKYFGQHMHQLLASSNPTPWPTVKFGTLRLWDAYVQWPLLEPTKGQWDFSKLDKYVEMAESHGVEILLPLGLSPSWASARPSEQSAYAVGNSAEPASMVDWRNYVRTVATRYKGRVHCYELWNEVNLPKFYSGSPEKLVELAQEMYSIIKEVDSTNTVVSPSITGDSTNAKQWLSRYLAAGGGKFADVIGYHFYVTAMPPEVLPSFVSEIKAIVAKYGYSKLPLWNTEAGWRIANTDGTSEKGAPSAWKRLEPDEAASYVARALVLTKASGVERFYWYAWDDGYMGSIEPKTKVIKPAGRAFGQVYEWLVGSFLKQCVQSEALWTCRIVYPDGKQGFIAWTTGNEKNWLPPEQWKVQKIQMLDGRWLAITPNGVTLTHTPVLYVQ</sequence>